<comment type="caution">
    <text evidence="3">The sequence shown here is derived from an EMBL/GenBank/DDBJ whole genome shotgun (WGS) entry which is preliminary data.</text>
</comment>
<dbReference type="GO" id="GO:0016757">
    <property type="term" value="F:glycosyltransferase activity"/>
    <property type="evidence" value="ECO:0007669"/>
    <property type="project" value="TreeGrafter"/>
</dbReference>
<evidence type="ECO:0000259" key="2">
    <source>
        <dbReference type="Pfam" id="PF13439"/>
    </source>
</evidence>
<organism evidence="3">
    <name type="scientific">candidate division WOR-3 bacterium</name>
    <dbReference type="NCBI Taxonomy" id="2052148"/>
    <lineage>
        <taxon>Bacteria</taxon>
        <taxon>Bacteria division WOR-3</taxon>
    </lineage>
</organism>
<gene>
    <name evidence="3" type="ORF">ENV70_07210</name>
</gene>
<dbReference type="EMBL" id="DTHJ01000145">
    <property type="protein sequence ID" value="HHS63376.1"/>
    <property type="molecule type" value="Genomic_DNA"/>
</dbReference>
<sequence>MKRLLIISYYWPPCGGPGSIRPVKFAKYLPDYGIEPIILTRKDIAYHSIDTELGRDLKNLKIYRTESLDPARILYILGMREYQPKKWQVPIKKSLNFPDNKLGWIPFAYNKALNIDFDYIFVTAPPFSAFITGYILAKKTDKPLILDFRDAWLEFPFMRYENKFQRRFVSYWERKVIEFASLVITVSEDIKSSLVMRSPEIKNKIYVIPNGYDPGDFSHSTFPEKFTISYLGTIREERNPEPFLLAVEKFIKETGLSSDCVEIKFIGHIEEEYIKLIKKYPYTKIFGHLSYHQALKEFCNAHLVLMITTGDDFFFPSRQNEYLASGLPIISCGFSGGLFILAQAEKQGYPVHFYEYDNIIGMKEIMRDYYVKYKYDKIKRSPHPLSEYTRQNLTAKLTHLLRRIDKC</sequence>
<dbReference type="AlphaFoldDB" id="A0A7C6AG06"/>
<evidence type="ECO:0000313" key="3">
    <source>
        <dbReference type="EMBL" id="HHS63376.1"/>
    </source>
</evidence>
<dbReference type="Pfam" id="PF13439">
    <property type="entry name" value="Glyco_transf_4"/>
    <property type="match status" value="1"/>
</dbReference>
<dbReference type="PANTHER" id="PTHR46401">
    <property type="entry name" value="GLYCOSYLTRANSFERASE WBBK-RELATED"/>
    <property type="match status" value="1"/>
</dbReference>
<dbReference type="InterPro" id="IPR028098">
    <property type="entry name" value="Glyco_trans_4-like_N"/>
</dbReference>
<accession>A0A7C6AG06</accession>
<name>A0A7C6AG06_UNCW3</name>
<dbReference type="SUPFAM" id="SSF53756">
    <property type="entry name" value="UDP-Glycosyltransferase/glycogen phosphorylase"/>
    <property type="match status" value="1"/>
</dbReference>
<proteinExistence type="predicted"/>
<reference evidence="3" key="1">
    <citation type="journal article" date="2020" name="mSystems">
        <title>Genome- and Community-Level Interaction Insights into Carbon Utilization and Element Cycling Functions of Hydrothermarchaeota in Hydrothermal Sediment.</title>
        <authorList>
            <person name="Zhou Z."/>
            <person name="Liu Y."/>
            <person name="Xu W."/>
            <person name="Pan J."/>
            <person name="Luo Z.H."/>
            <person name="Li M."/>
        </authorList>
    </citation>
    <scope>NUCLEOTIDE SEQUENCE [LARGE SCALE GENOMIC DNA]</scope>
    <source>
        <strain evidence="3">SpSt-783</strain>
    </source>
</reference>
<dbReference type="Gene3D" id="3.40.50.2000">
    <property type="entry name" value="Glycogen Phosphorylase B"/>
    <property type="match status" value="2"/>
</dbReference>
<keyword evidence="1" id="KW-0808">Transferase</keyword>
<dbReference type="PANTHER" id="PTHR46401:SF2">
    <property type="entry name" value="GLYCOSYLTRANSFERASE WBBK-RELATED"/>
    <property type="match status" value="1"/>
</dbReference>
<dbReference type="GO" id="GO:0009103">
    <property type="term" value="P:lipopolysaccharide biosynthetic process"/>
    <property type="evidence" value="ECO:0007669"/>
    <property type="project" value="TreeGrafter"/>
</dbReference>
<feature type="domain" description="Glycosyltransferase subfamily 4-like N-terminal" evidence="2">
    <location>
        <begin position="98"/>
        <end position="214"/>
    </location>
</feature>
<protein>
    <recommendedName>
        <fullName evidence="2">Glycosyltransferase subfamily 4-like N-terminal domain-containing protein</fullName>
    </recommendedName>
</protein>
<evidence type="ECO:0000256" key="1">
    <source>
        <dbReference type="ARBA" id="ARBA00022679"/>
    </source>
</evidence>